<dbReference type="InterPro" id="IPR002035">
    <property type="entry name" value="VWF_A"/>
</dbReference>
<protein>
    <submittedName>
        <fullName evidence="3">Nitric oxide reductase activation-like protein</fullName>
    </submittedName>
</protein>
<dbReference type="Proteomes" id="UP000215694">
    <property type="component" value="Unassembled WGS sequence"/>
</dbReference>
<dbReference type="Gene3D" id="3.40.50.410">
    <property type="entry name" value="von Willebrand factor, type A domain"/>
    <property type="match status" value="1"/>
</dbReference>
<dbReference type="InterPro" id="IPR051928">
    <property type="entry name" value="NorD/CobT"/>
</dbReference>
<evidence type="ECO:0000313" key="4">
    <source>
        <dbReference type="Proteomes" id="UP000215694"/>
    </source>
</evidence>
<evidence type="ECO:0000256" key="1">
    <source>
        <dbReference type="SAM" id="Coils"/>
    </source>
</evidence>
<feature type="domain" description="VWFA" evidence="2">
    <location>
        <begin position="396"/>
        <end position="585"/>
    </location>
</feature>
<feature type="coiled-coil region" evidence="1">
    <location>
        <begin position="321"/>
        <end position="348"/>
    </location>
</feature>
<keyword evidence="4" id="KW-1185">Reference proteome</keyword>
<keyword evidence="1" id="KW-0175">Coiled coil</keyword>
<sequence length="591" mass="69020">MRWIYNDYEFDNRVNNLAWTISGNYTEDLNLCEKDYTSKDISLYSAIMAGARRKYVDWDIIKKYSSNRIKKGYDQDIILNLIQIVLNLIVESKVIRDRPGIYDIREQAYKDIVSQFIKIHNEDVLQKIKYVFVLEAMGKHPTVDGLTRRIINDIKDIDINFDIIDLLKDIDKIYLKYFKHILNDTSKTNNTDMKNIDDVDINFDNFSNFMYEELYKDETDNIVESEIDSISSGMLVDSIGDFESTDLNKSSNRIIYVDEETSNKIYKKLEYYYGKSYLSKDEIRKIETKHCRNVHEGCRVHFTDGVLRSECKNIFQVKYVTRQKENNISKYRDKIKIHRRNITKLKESLSRILIEENEKSRVYSDCGNIYANRAWRVGRSDNNKIFYRDIENEKGRYVIDILLDSSGSQVRNQANVATQAYIIASALTSVGIPNRVMGFSSFLDYTILKRFKDYEDTLDKSENIFEYFCTGNNRDGLAIKSTCEGLTSREEENKILIILSDGKPNDIKIGKDSERSIRGEMSYRGSVGIKDTANEVRNARRKGILVLGVFTGKESELQAERLIYGKDFIYTQNIERFSDIVSMYLKKIIRS</sequence>
<dbReference type="OrthoDB" id="1632179at2"/>
<gene>
    <name evidence="3" type="ORF">CHL78_019640</name>
</gene>
<dbReference type="SUPFAM" id="SSF53300">
    <property type="entry name" value="vWA-like"/>
    <property type="match status" value="1"/>
</dbReference>
<reference evidence="3 4" key="1">
    <citation type="journal article" date="2017" name="Genome Announc.">
        <title>Draft Genome Sequence of Romboutsia weinsteinii sp. nov. Strain CCRI-19649(T) Isolated from Surface Water.</title>
        <authorList>
            <person name="Maheux A.F."/>
            <person name="Boudreau D.K."/>
            <person name="Berube E."/>
            <person name="Boissinot M."/>
            <person name="Cantin P."/>
            <person name="Raymond F."/>
            <person name="Corbeil J."/>
            <person name="Omar R.F."/>
            <person name="Bergeron M.G."/>
        </authorList>
    </citation>
    <scope>NUCLEOTIDE SEQUENCE [LARGE SCALE GENOMIC DNA]</scope>
    <source>
        <strain evidence="3 4">CCRI-19649</strain>
    </source>
</reference>
<dbReference type="InterPro" id="IPR036465">
    <property type="entry name" value="vWFA_dom_sf"/>
</dbReference>
<evidence type="ECO:0000259" key="2">
    <source>
        <dbReference type="SMART" id="SM00327"/>
    </source>
</evidence>
<dbReference type="SMART" id="SM00327">
    <property type="entry name" value="VWA"/>
    <property type="match status" value="1"/>
</dbReference>
<dbReference type="Pfam" id="PF11775">
    <property type="entry name" value="CobT_C"/>
    <property type="match status" value="1"/>
</dbReference>
<dbReference type="EMBL" id="NOJY02000109">
    <property type="protein sequence ID" value="RDY25163.1"/>
    <property type="molecule type" value="Genomic_DNA"/>
</dbReference>
<dbReference type="PANTHER" id="PTHR41248:SF1">
    <property type="entry name" value="NORD PROTEIN"/>
    <property type="match status" value="1"/>
</dbReference>
<dbReference type="AlphaFoldDB" id="A0A371IXF8"/>
<evidence type="ECO:0000313" key="3">
    <source>
        <dbReference type="EMBL" id="RDY25163.1"/>
    </source>
</evidence>
<comment type="caution">
    <text evidence="3">The sequence shown here is derived from an EMBL/GenBank/DDBJ whole genome shotgun (WGS) entry which is preliminary data.</text>
</comment>
<name>A0A371IXF8_9FIRM</name>
<dbReference type="InterPro" id="IPR025861">
    <property type="entry name" value="CobT_VWA_dom"/>
</dbReference>
<accession>A0A371IXF8</accession>
<proteinExistence type="predicted"/>
<dbReference type="PANTHER" id="PTHR41248">
    <property type="entry name" value="NORD PROTEIN"/>
    <property type="match status" value="1"/>
</dbReference>
<organism evidence="3 4">
    <name type="scientific">Romboutsia weinsteinii</name>
    <dbReference type="NCBI Taxonomy" id="2020949"/>
    <lineage>
        <taxon>Bacteria</taxon>
        <taxon>Bacillati</taxon>
        <taxon>Bacillota</taxon>
        <taxon>Clostridia</taxon>
        <taxon>Peptostreptococcales</taxon>
        <taxon>Peptostreptococcaceae</taxon>
        <taxon>Romboutsia</taxon>
    </lineage>
</organism>
<dbReference type="RefSeq" id="WP_094368740.1">
    <property type="nucleotide sequence ID" value="NZ_NOJY02000109.1"/>
</dbReference>